<gene>
    <name evidence="2" type="ORF">KSX_07460</name>
</gene>
<comment type="caution">
    <text evidence="2">The sequence shown here is derived from an EMBL/GenBank/DDBJ whole genome shotgun (WGS) entry which is preliminary data.</text>
</comment>
<proteinExistence type="predicted"/>
<sequence>MPEKKHHIEPIHQSGTEKGEEVVGGAGKEAGRHDTDIRGAGRRAGKSTARSASGVVNSTKVVDPESPYLPPS</sequence>
<organism evidence="2 3">
    <name type="scientific">Ktedonospora formicarum</name>
    <dbReference type="NCBI Taxonomy" id="2778364"/>
    <lineage>
        <taxon>Bacteria</taxon>
        <taxon>Bacillati</taxon>
        <taxon>Chloroflexota</taxon>
        <taxon>Ktedonobacteria</taxon>
        <taxon>Ktedonobacterales</taxon>
        <taxon>Ktedonobacteraceae</taxon>
        <taxon>Ktedonospora</taxon>
    </lineage>
</organism>
<reference evidence="2" key="1">
    <citation type="submission" date="2020-10" db="EMBL/GenBank/DDBJ databases">
        <title>Taxonomic study of unclassified bacteria belonging to the class Ktedonobacteria.</title>
        <authorList>
            <person name="Yabe S."/>
            <person name="Wang C.M."/>
            <person name="Zheng Y."/>
            <person name="Sakai Y."/>
            <person name="Cavaletti L."/>
            <person name="Monciardini P."/>
            <person name="Donadio S."/>
        </authorList>
    </citation>
    <scope>NUCLEOTIDE SEQUENCE</scope>
    <source>
        <strain evidence="2">SOSP1-1</strain>
    </source>
</reference>
<dbReference type="Proteomes" id="UP000612362">
    <property type="component" value="Unassembled WGS sequence"/>
</dbReference>
<feature type="compositionally biased region" description="Basic and acidic residues" evidence="1">
    <location>
        <begin position="29"/>
        <end position="39"/>
    </location>
</feature>
<accession>A0A8J3MQG8</accession>
<evidence type="ECO:0000313" key="3">
    <source>
        <dbReference type="Proteomes" id="UP000612362"/>
    </source>
</evidence>
<name>A0A8J3MQG8_9CHLR</name>
<keyword evidence="3" id="KW-1185">Reference proteome</keyword>
<protein>
    <submittedName>
        <fullName evidence="2">Uncharacterized protein</fullName>
    </submittedName>
</protein>
<dbReference type="AlphaFoldDB" id="A0A8J3MQG8"/>
<dbReference type="EMBL" id="BNJF01000001">
    <property type="protein sequence ID" value="GHO42583.1"/>
    <property type="molecule type" value="Genomic_DNA"/>
</dbReference>
<evidence type="ECO:0000256" key="1">
    <source>
        <dbReference type="SAM" id="MobiDB-lite"/>
    </source>
</evidence>
<feature type="compositionally biased region" description="Polar residues" evidence="1">
    <location>
        <begin position="48"/>
        <end position="60"/>
    </location>
</feature>
<dbReference type="RefSeq" id="WP_220192110.1">
    <property type="nucleotide sequence ID" value="NZ_BNJF01000001.1"/>
</dbReference>
<feature type="region of interest" description="Disordered" evidence="1">
    <location>
        <begin position="1"/>
        <end position="72"/>
    </location>
</feature>
<evidence type="ECO:0000313" key="2">
    <source>
        <dbReference type="EMBL" id="GHO42583.1"/>
    </source>
</evidence>
<feature type="compositionally biased region" description="Basic and acidic residues" evidence="1">
    <location>
        <begin position="1"/>
        <end position="21"/>
    </location>
</feature>